<dbReference type="Pfam" id="PF08765">
    <property type="entry name" value="Mor"/>
    <property type="match status" value="1"/>
</dbReference>
<dbReference type="STRING" id="1423724.FC32_GL000396"/>
<dbReference type="InterPro" id="IPR014875">
    <property type="entry name" value="Mor_transcription_activator"/>
</dbReference>
<gene>
    <name evidence="2" type="ORF">FC32_GL000396</name>
</gene>
<proteinExistence type="predicted"/>
<sequence>MEEKIEVELLNEFYAELAELIGFENAYKIYETYRGLSYTFPMRLYDPKKVAAKIVTRYNGKNASELAREYGYSMRWVLEVLRKERAQKNKGN</sequence>
<protein>
    <recommendedName>
        <fullName evidence="1">Mor transcription activator domain-containing protein</fullName>
    </recommendedName>
</protein>
<dbReference type="AlphaFoldDB" id="A0A0R1U121"/>
<dbReference type="OrthoDB" id="2200281at2"/>
<dbReference type="SUPFAM" id="SSF46689">
    <property type="entry name" value="Homeodomain-like"/>
    <property type="match status" value="1"/>
</dbReference>
<dbReference type="eggNOG" id="COG5566">
    <property type="taxonomic scope" value="Bacteria"/>
</dbReference>
<dbReference type="RefSeq" id="WP_025087938.1">
    <property type="nucleotide sequence ID" value="NZ_AZFT01000009.1"/>
</dbReference>
<dbReference type="InterPro" id="IPR009057">
    <property type="entry name" value="Homeodomain-like_sf"/>
</dbReference>
<feature type="domain" description="Mor transcription activator" evidence="1">
    <location>
        <begin position="13"/>
        <end position="89"/>
    </location>
</feature>
<comment type="caution">
    <text evidence="2">The sequence shown here is derived from an EMBL/GenBank/DDBJ whole genome shotgun (WGS) entry which is preliminary data.</text>
</comment>
<dbReference type="Proteomes" id="UP000051324">
    <property type="component" value="Unassembled WGS sequence"/>
</dbReference>
<evidence type="ECO:0000313" key="3">
    <source>
        <dbReference type="Proteomes" id="UP000051324"/>
    </source>
</evidence>
<name>A0A0R1U121_9LACO</name>
<dbReference type="Gene3D" id="1.10.10.60">
    <property type="entry name" value="Homeodomain-like"/>
    <property type="match status" value="1"/>
</dbReference>
<dbReference type="PATRIC" id="fig|1423724.4.peg.415"/>
<dbReference type="EMBL" id="AZFT01000009">
    <property type="protein sequence ID" value="KRL87103.1"/>
    <property type="molecule type" value="Genomic_DNA"/>
</dbReference>
<evidence type="ECO:0000313" key="2">
    <source>
        <dbReference type="EMBL" id="KRL87103.1"/>
    </source>
</evidence>
<reference evidence="2 3" key="1">
    <citation type="journal article" date="2015" name="Genome Announc.">
        <title>Expanding the biotechnology potential of lactobacilli through comparative genomics of 213 strains and associated genera.</title>
        <authorList>
            <person name="Sun Z."/>
            <person name="Harris H.M."/>
            <person name="McCann A."/>
            <person name="Guo C."/>
            <person name="Argimon S."/>
            <person name="Zhang W."/>
            <person name="Yang X."/>
            <person name="Jeffery I.B."/>
            <person name="Cooney J.C."/>
            <person name="Kagawa T.F."/>
            <person name="Liu W."/>
            <person name="Song Y."/>
            <person name="Salvetti E."/>
            <person name="Wrobel A."/>
            <person name="Rasinkangas P."/>
            <person name="Parkhill J."/>
            <person name="Rea M.C."/>
            <person name="O'Sullivan O."/>
            <person name="Ritari J."/>
            <person name="Douillard F.P."/>
            <person name="Paul Ross R."/>
            <person name="Yang R."/>
            <person name="Briner A.E."/>
            <person name="Felis G.E."/>
            <person name="de Vos W.M."/>
            <person name="Barrangou R."/>
            <person name="Klaenhammer T.R."/>
            <person name="Caufield P.W."/>
            <person name="Cui Y."/>
            <person name="Zhang H."/>
            <person name="O'Toole P.W."/>
        </authorList>
    </citation>
    <scope>NUCLEOTIDE SEQUENCE [LARGE SCALE GENOMIC DNA]</scope>
    <source>
        <strain evidence="2 3">DSM 16634</strain>
    </source>
</reference>
<accession>A0A0R1U121</accession>
<evidence type="ECO:0000259" key="1">
    <source>
        <dbReference type="Pfam" id="PF08765"/>
    </source>
</evidence>
<keyword evidence="3" id="KW-1185">Reference proteome</keyword>
<organism evidence="2 3">
    <name type="scientific">Ligilactobacillus apodemi DSM 16634 = JCM 16172</name>
    <dbReference type="NCBI Taxonomy" id="1423724"/>
    <lineage>
        <taxon>Bacteria</taxon>
        <taxon>Bacillati</taxon>
        <taxon>Bacillota</taxon>
        <taxon>Bacilli</taxon>
        <taxon>Lactobacillales</taxon>
        <taxon>Lactobacillaceae</taxon>
        <taxon>Ligilactobacillus</taxon>
    </lineage>
</organism>